<comment type="similarity">
    <text evidence="1">Belongs to the type-I restriction system S methylase family.</text>
</comment>
<evidence type="ECO:0000256" key="3">
    <source>
        <dbReference type="ARBA" id="ARBA00023125"/>
    </source>
</evidence>
<reference evidence="5 6" key="1">
    <citation type="journal article" date="2011" name="J. Bacteriol.">
        <title>Complete genome sequences of two hemotropic Mycoplasmas, Mycoplasma haemofelis strain Ohio2 and Mycoplasma suis strain Illinois.</title>
        <authorList>
            <person name="Messick J.B."/>
            <person name="Santos A.P."/>
            <person name="Guimaraes A.M."/>
        </authorList>
    </citation>
    <scope>NUCLEOTIDE SEQUENCE [LARGE SCALE GENOMIC DNA]</scope>
    <source>
        <strain evidence="5 6">Illinois</strain>
    </source>
</reference>
<keyword evidence="2" id="KW-0680">Restriction system</keyword>
<dbReference type="Gene3D" id="1.10.287.1120">
    <property type="entry name" value="Bipartite methylase S protein"/>
    <property type="match status" value="1"/>
</dbReference>
<dbReference type="RefSeq" id="WP_013610151.1">
    <property type="nucleotide sequence ID" value="NC_015155.1"/>
</dbReference>
<accession>F0QS62</accession>
<dbReference type="PANTHER" id="PTHR30408:SF13">
    <property type="entry name" value="TYPE I RESTRICTION ENZYME HINDI SPECIFICITY SUBUNIT"/>
    <property type="match status" value="1"/>
</dbReference>
<keyword evidence="6" id="KW-1185">Reference proteome</keyword>
<evidence type="ECO:0000313" key="5">
    <source>
        <dbReference type="EMBL" id="ADX98332.1"/>
    </source>
</evidence>
<dbReference type="InterPro" id="IPR000055">
    <property type="entry name" value="Restrct_endonuc_typeI_TRD"/>
</dbReference>
<dbReference type="Gene3D" id="3.90.220.20">
    <property type="entry name" value="DNA methylase specificity domains"/>
    <property type="match status" value="1"/>
</dbReference>
<keyword evidence="3" id="KW-0238">DNA-binding</keyword>
<dbReference type="AlphaFoldDB" id="F0QS62"/>
<name>F0QS62_MYCSL</name>
<dbReference type="EC" id="3.1.21.3" evidence="5"/>
<dbReference type="GO" id="GO:0003677">
    <property type="term" value="F:DNA binding"/>
    <property type="evidence" value="ECO:0007669"/>
    <property type="project" value="UniProtKB-KW"/>
</dbReference>
<dbReference type="HOGENOM" id="CLU_021095_4_1_14"/>
<proteinExistence type="inferred from homology"/>
<dbReference type="KEGG" id="mss:MSU_0811"/>
<organism evidence="5 6">
    <name type="scientific">Mycoplasma suis (strain Illinois)</name>
    <dbReference type="NCBI Taxonomy" id="768700"/>
    <lineage>
        <taxon>Bacteria</taxon>
        <taxon>Bacillati</taxon>
        <taxon>Mycoplasmatota</taxon>
        <taxon>Mollicutes</taxon>
        <taxon>Mycoplasmataceae</taxon>
        <taxon>Mycoplasma</taxon>
    </lineage>
</organism>
<dbReference type="InterPro" id="IPR052021">
    <property type="entry name" value="Type-I_RS_S_subunit"/>
</dbReference>
<evidence type="ECO:0000256" key="1">
    <source>
        <dbReference type="ARBA" id="ARBA00010923"/>
    </source>
</evidence>
<dbReference type="Proteomes" id="UP000007484">
    <property type="component" value="Chromosome"/>
</dbReference>
<evidence type="ECO:0000313" key="6">
    <source>
        <dbReference type="Proteomes" id="UP000007484"/>
    </source>
</evidence>
<feature type="domain" description="Type I restriction modification DNA specificity" evidence="4">
    <location>
        <begin position="6"/>
        <end position="184"/>
    </location>
</feature>
<sequence length="246" mass="28637">MSTKNKWELTTLDKLGKISSGKPYDRKYEFNPKLHEKSIPFVGVKEVGQSRLHILESDRHCFLNNLSKKGNKLFSKNTVCISIYGSYPGESALLKSDAFLSTSVFAFSHYENISNPKFIKYCLDSQRKTFSSISATTTIRKALPTYQLFSIKFPCPPQGEQERIGDTLSAYDELIENNERQIEVLQGVRTAIFKEWFINLRFPNYLTYEAERERERERVVYLILDNIKKLKRLQQSLKEKNLQNLL</sequence>
<evidence type="ECO:0000256" key="2">
    <source>
        <dbReference type="ARBA" id="ARBA00022747"/>
    </source>
</evidence>
<gene>
    <name evidence="5" type="ordered locus">MSU_0811</name>
</gene>
<evidence type="ECO:0000259" key="4">
    <source>
        <dbReference type="Pfam" id="PF01420"/>
    </source>
</evidence>
<dbReference type="STRING" id="768700.MSU_0811"/>
<dbReference type="Pfam" id="PF01420">
    <property type="entry name" value="Methylase_S"/>
    <property type="match status" value="1"/>
</dbReference>
<dbReference type="SUPFAM" id="SSF116734">
    <property type="entry name" value="DNA methylase specificity domain"/>
    <property type="match status" value="1"/>
</dbReference>
<dbReference type="GO" id="GO:0009307">
    <property type="term" value="P:DNA restriction-modification system"/>
    <property type="evidence" value="ECO:0007669"/>
    <property type="project" value="UniProtKB-KW"/>
</dbReference>
<keyword evidence="5" id="KW-0378">Hydrolase</keyword>
<dbReference type="EMBL" id="CP002525">
    <property type="protein sequence ID" value="ADX98332.1"/>
    <property type="molecule type" value="Genomic_DNA"/>
</dbReference>
<dbReference type="GO" id="GO:0009035">
    <property type="term" value="F:type I site-specific deoxyribonuclease activity"/>
    <property type="evidence" value="ECO:0007669"/>
    <property type="project" value="UniProtKB-EC"/>
</dbReference>
<dbReference type="REBASE" id="33781">
    <property type="entry name" value="S.MsuILORF811P"/>
</dbReference>
<protein>
    <submittedName>
        <fullName evidence="5">Type I restriction-modification system specificity subunit</fullName>
        <ecNumber evidence="5">3.1.21.3</ecNumber>
    </submittedName>
</protein>
<dbReference type="InterPro" id="IPR044946">
    <property type="entry name" value="Restrct_endonuc_typeI_TRD_sf"/>
</dbReference>
<dbReference type="PANTHER" id="PTHR30408">
    <property type="entry name" value="TYPE-1 RESTRICTION ENZYME ECOKI SPECIFICITY PROTEIN"/>
    <property type="match status" value="1"/>
</dbReference>